<dbReference type="EMBL" id="JANKAS010000002">
    <property type="protein sequence ID" value="MCR1898045.1"/>
    <property type="molecule type" value="Genomic_DNA"/>
</dbReference>
<keyword evidence="4 5" id="KW-0131">Cell cycle</keyword>
<comment type="caution">
    <text evidence="6">The sequence shown here is derived from an EMBL/GenBank/DDBJ whole genome shotgun (WGS) entry which is preliminary data.</text>
</comment>
<dbReference type="GO" id="GO:0005737">
    <property type="term" value="C:cytoplasm"/>
    <property type="evidence" value="ECO:0007669"/>
    <property type="project" value="UniProtKB-SubCell"/>
</dbReference>
<dbReference type="PIRSF" id="PIRSF019345">
    <property type="entry name" value="ScpB"/>
    <property type="match status" value="1"/>
</dbReference>
<dbReference type="HAMAP" id="MF_01804">
    <property type="entry name" value="ScpB"/>
    <property type="match status" value="1"/>
</dbReference>
<comment type="similarity">
    <text evidence="5">Belongs to the ScpB family.</text>
</comment>
<comment type="subunit">
    <text evidence="5">Homodimer. Homodimerization may be required to stabilize the binding of ScpA to the Smc head domains. Component of a cohesin-like complex composed of ScpA, ScpB and the Smc homodimer, in which ScpA and ScpB bind to the head domain of Smc. The presence of the three proteins is required for the association of the complex with DNA.</text>
</comment>
<keyword evidence="1 5" id="KW-0963">Cytoplasm</keyword>
<gene>
    <name evidence="5 6" type="primary">scpB</name>
    <name evidence="6" type="ORF">NSA47_03450</name>
</gene>
<keyword evidence="3 5" id="KW-0159">Chromosome partition</keyword>
<reference evidence="6" key="1">
    <citation type="submission" date="2022-07" db="EMBL/GenBank/DDBJ databases">
        <title>Enhanced cultured diversity of the mouse gut microbiota enables custom-made synthetic communities.</title>
        <authorList>
            <person name="Afrizal A."/>
        </authorList>
    </citation>
    <scope>NUCLEOTIDE SEQUENCE</scope>
    <source>
        <strain evidence="6">DSM 28593</strain>
    </source>
</reference>
<comment type="function">
    <text evidence="5">Participates in chromosomal partition during cell division. May act via the formation of a condensin-like complex containing Smc and ScpA that pull DNA away from mid-cell into both cell halves.</text>
</comment>
<name>A0AAE3HCX1_9FIRM</name>
<accession>A0AAE3HCX1</accession>
<dbReference type="Proteomes" id="UP001205748">
    <property type="component" value="Unassembled WGS sequence"/>
</dbReference>
<keyword evidence="2 5" id="KW-0132">Cell division</keyword>
<comment type="subcellular location">
    <subcellularLocation>
        <location evidence="5">Cytoplasm</location>
    </subcellularLocation>
    <text evidence="5">Associated with two foci at the outer edges of the nucleoid region in young cells, and at four foci within both cell halves in older cells.</text>
</comment>
<dbReference type="AlphaFoldDB" id="A0AAE3HCX1"/>
<dbReference type="GO" id="GO:0051304">
    <property type="term" value="P:chromosome separation"/>
    <property type="evidence" value="ECO:0007669"/>
    <property type="project" value="InterPro"/>
</dbReference>
<dbReference type="InterPro" id="IPR005234">
    <property type="entry name" value="ScpB_csome_segregation"/>
</dbReference>
<dbReference type="GO" id="GO:0051301">
    <property type="term" value="P:cell division"/>
    <property type="evidence" value="ECO:0007669"/>
    <property type="project" value="UniProtKB-KW"/>
</dbReference>
<dbReference type="InterPro" id="IPR036390">
    <property type="entry name" value="WH_DNA-bd_sf"/>
</dbReference>
<dbReference type="InterPro" id="IPR036388">
    <property type="entry name" value="WH-like_DNA-bd_sf"/>
</dbReference>
<evidence type="ECO:0000313" key="6">
    <source>
        <dbReference type="EMBL" id="MCR1898045.1"/>
    </source>
</evidence>
<dbReference type="GO" id="GO:0006260">
    <property type="term" value="P:DNA replication"/>
    <property type="evidence" value="ECO:0007669"/>
    <property type="project" value="UniProtKB-UniRule"/>
</dbReference>
<organism evidence="6 7">
    <name type="scientific">Irregularibacter muris</name>
    <dbReference type="NCBI Taxonomy" id="1796619"/>
    <lineage>
        <taxon>Bacteria</taxon>
        <taxon>Bacillati</taxon>
        <taxon>Bacillota</taxon>
        <taxon>Clostridia</taxon>
        <taxon>Eubacteriales</taxon>
        <taxon>Eubacteriaceae</taxon>
        <taxon>Irregularibacter</taxon>
    </lineage>
</organism>
<dbReference type="PANTHER" id="PTHR34298">
    <property type="entry name" value="SEGREGATION AND CONDENSATION PROTEIN B"/>
    <property type="match status" value="1"/>
</dbReference>
<evidence type="ECO:0000256" key="5">
    <source>
        <dbReference type="HAMAP-Rule" id="MF_01804"/>
    </source>
</evidence>
<dbReference type="PANTHER" id="PTHR34298:SF2">
    <property type="entry name" value="SEGREGATION AND CONDENSATION PROTEIN B"/>
    <property type="match status" value="1"/>
</dbReference>
<evidence type="ECO:0000313" key="7">
    <source>
        <dbReference type="Proteomes" id="UP001205748"/>
    </source>
</evidence>
<keyword evidence="7" id="KW-1185">Reference proteome</keyword>
<dbReference type="RefSeq" id="WP_257529507.1">
    <property type="nucleotide sequence ID" value="NZ_JANKAS010000002.1"/>
</dbReference>
<proteinExistence type="inferred from homology"/>
<dbReference type="Pfam" id="PF04079">
    <property type="entry name" value="SMC_ScpB"/>
    <property type="match status" value="1"/>
</dbReference>
<dbReference type="Gene3D" id="1.10.10.10">
    <property type="entry name" value="Winged helix-like DNA-binding domain superfamily/Winged helix DNA-binding domain"/>
    <property type="match status" value="2"/>
</dbReference>
<dbReference type="NCBIfam" id="TIGR00281">
    <property type="entry name" value="SMC-Scp complex subunit ScpB"/>
    <property type="match status" value="1"/>
</dbReference>
<evidence type="ECO:0000256" key="1">
    <source>
        <dbReference type="ARBA" id="ARBA00022490"/>
    </source>
</evidence>
<sequence>MNNKEKIGIIEGVLFAAGETVNISDIARIIDEDMKTTENILREMADLFDYERRGVQIKKTGNEYQLATRPEHYEYIQSVMAPKTATGLSKAALETLAIIAYKQPVTRADIEAIRGVKCEKAIQTLIDKFIIKDVGRLDSPGKPIVYGTTKDFLRYIGIESLDKLPKIEELQWEIEENDIP</sequence>
<evidence type="ECO:0000256" key="4">
    <source>
        <dbReference type="ARBA" id="ARBA00023306"/>
    </source>
</evidence>
<evidence type="ECO:0000256" key="2">
    <source>
        <dbReference type="ARBA" id="ARBA00022618"/>
    </source>
</evidence>
<evidence type="ECO:0000256" key="3">
    <source>
        <dbReference type="ARBA" id="ARBA00022829"/>
    </source>
</evidence>
<dbReference type="SUPFAM" id="SSF46785">
    <property type="entry name" value="Winged helix' DNA-binding domain"/>
    <property type="match status" value="2"/>
</dbReference>
<protein>
    <recommendedName>
        <fullName evidence="5">Segregation and condensation protein B</fullName>
    </recommendedName>
</protein>